<dbReference type="AlphaFoldDB" id="A0A329VP36"/>
<dbReference type="Pfam" id="PF00583">
    <property type="entry name" value="Acetyltransf_1"/>
    <property type="match status" value="1"/>
</dbReference>
<name>A0A329VP36_9GAMM</name>
<evidence type="ECO:0000313" key="2">
    <source>
        <dbReference type="EMBL" id="RAW93635.1"/>
    </source>
</evidence>
<protein>
    <recommendedName>
        <fullName evidence="1">N-acetyltransferase domain-containing protein</fullName>
    </recommendedName>
</protein>
<dbReference type="PROSITE" id="PS51186">
    <property type="entry name" value="GNAT"/>
    <property type="match status" value="1"/>
</dbReference>
<dbReference type="Gene3D" id="3.40.630.30">
    <property type="match status" value="1"/>
</dbReference>
<accession>A0A329VP36</accession>
<organism evidence="2 3">
    <name type="scientific">Photorhabdus laumondii subsp. clarkei</name>
    <dbReference type="NCBI Taxonomy" id="2029685"/>
    <lineage>
        <taxon>Bacteria</taxon>
        <taxon>Pseudomonadati</taxon>
        <taxon>Pseudomonadota</taxon>
        <taxon>Gammaproteobacteria</taxon>
        <taxon>Enterobacterales</taxon>
        <taxon>Morganellaceae</taxon>
        <taxon>Photorhabdus</taxon>
    </lineage>
</organism>
<gene>
    <name evidence="2" type="ORF">CKY01_01565</name>
</gene>
<dbReference type="EMBL" id="NSCI01000001">
    <property type="protein sequence ID" value="RAW93635.1"/>
    <property type="molecule type" value="Genomic_DNA"/>
</dbReference>
<dbReference type="SUPFAM" id="SSF55729">
    <property type="entry name" value="Acyl-CoA N-acyltransferases (Nat)"/>
    <property type="match status" value="1"/>
</dbReference>
<sequence length="163" mass="18804">MYCFHLFQCIIKKSILIKNDYISYGFQDASRRQGSESGIQKQQLWVAESEQKLVGFALIRCLNQLMLLAEIDALPKYHGQGIASTLLSVIIEQLEQNKETTLYLITFRHFLPSRKLYDKFGFVILQSHDIPNELQRILVEEMTAGLGARIAMKLTINPKIERK</sequence>
<proteinExistence type="predicted"/>
<dbReference type="InterPro" id="IPR000182">
    <property type="entry name" value="GNAT_dom"/>
</dbReference>
<feature type="domain" description="N-acetyltransferase" evidence="1">
    <location>
        <begin position="1"/>
        <end position="157"/>
    </location>
</feature>
<dbReference type="RefSeq" id="WP_113024459.1">
    <property type="nucleotide sequence ID" value="NZ_CAWNWQ010000001.1"/>
</dbReference>
<evidence type="ECO:0000313" key="3">
    <source>
        <dbReference type="Proteomes" id="UP000250870"/>
    </source>
</evidence>
<dbReference type="CDD" id="cd04301">
    <property type="entry name" value="NAT_SF"/>
    <property type="match status" value="1"/>
</dbReference>
<evidence type="ECO:0000259" key="1">
    <source>
        <dbReference type="PROSITE" id="PS51186"/>
    </source>
</evidence>
<dbReference type="InterPro" id="IPR016181">
    <property type="entry name" value="Acyl_CoA_acyltransferase"/>
</dbReference>
<dbReference type="GO" id="GO:0016747">
    <property type="term" value="F:acyltransferase activity, transferring groups other than amino-acyl groups"/>
    <property type="evidence" value="ECO:0007669"/>
    <property type="project" value="InterPro"/>
</dbReference>
<reference evidence="2 3" key="1">
    <citation type="journal article" date="2018" name="Int. J. Syst. Evol. Microbiol.">
        <title>Whole-genome-based revisit of Photorhabdus phylogeny: proposal for the elevation of most Photorhabdus subspecies to the species level and description of one novel species Photorhabdus bodei sp. nov., and one novel subspecies Photorhabdus laumondii subsp. clarkei subsp. nov.</title>
        <authorList>
            <person name="Machado R.A.R."/>
            <person name="Wuthrich D."/>
            <person name="Kuhnert P."/>
            <person name="Arce C.C.M."/>
            <person name="Thonen L."/>
            <person name="Ruiz C."/>
            <person name="Zhang X."/>
            <person name="Robert C.A.M."/>
            <person name="Karimi J."/>
            <person name="Kamali S."/>
            <person name="Ma J."/>
            <person name="Bruggmann R."/>
            <person name="Erb M."/>
        </authorList>
    </citation>
    <scope>NUCLEOTIDE SEQUENCE [LARGE SCALE GENOMIC DNA]</scope>
    <source>
        <strain evidence="2 3">BOJ-47</strain>
    </source>
</reference>
<dbReference type="Proteomes" id="UP000250870">
    <property type="component" value="Unassembled WGS sequence"/>
</dbReference>
<comment type="caution">
    <text evidence="2">The sequence shown here is derived from an EMBL/GenBank/DDBJ whole genome shotgun (WGS) entry which is preliminary data.</text>
</comment>